<comment type="caution">
    <text evidence="1">The sequence shown here is derived from an EMBL/GenBank/DDBJ whole genome shotgun (WGS) entry which is preliminary data.</text>
</comment>
<evidence type="ECO:0000313" key="2">
    <source>
        <dbReference type="Proteomes" id="UP001597138"/>
    </source>
</evidence>
<name>A0ABW4H8J4_9FLAO</name>
<gene>
    <name evidence="1" type="ORF">ACFSC2_01850</name>
</gene>
<reference evidence="2" key="1">
    <citation type="journal article" date="2019" name="Int. J. Syst. Evol. Microbiol.">
        <title>The Global Catalogue of Microorganisms (GCM) 10K type strain sequencing project: providing services to taxonomists for standard genome sequencing and annotation.</title>
        <authorList>
            <consortium name="The Broad Institute Genomics Platform"/>
            <consortium name="The Broad Institute Genome Sequencing Center for Infectious Disease"/>
            <person name="Wu L."/>
            <person name="Ma J."/>
        </authorList>
    </citation>
    <scope>NUCLEOTIDE SEQUENCE [LARGE SCALE GENOMIC DNA]</scope>
    <source>
        <strain evidence="2">CCUG 70865</strain>
    </source>
</reference>
<accession>A0ABW4H8J4</accession>
<evidence type="ECO:0000313" key="1">
    <source>
        <dbReference type="EMBL" id="MFD1601474.1"/>
    </source>
</evidence>
<dbReference type="RefSeq" id="WP_379818556.1">
    <property type="nucleotide sequence ID" value="NZ_JBHUDZ010000002.1"/>
</dbReference>
<keyword evidence="2" id="KW-1185">Reference proteome</keyword>
<organism evidence="1 2">
    <name type="scientific">Flavobacterium artemisiae</name>
    <dbReference type="NCBI Taxonomy" id="2126556"/>
    <lineage>
        <taxon>Bacteria</taxon>
        <taxon>Pseudomonadati</taxon>
        <taxon>Bacteroidota</taxon>
        <taxon>Flavobacteriia</taxon>
        <taxon>Flavobacteriales</taxon>
        <taxon>Flavobacteriaceae</taxon>
        <taxon>Flavobacterium</taxon>
    </lineage>
</organism>
<protein>
    <submittedName>
        <fullName evidence="1">Uncharacterized protein</fullName>
    </submittedName>
</protein>
<proteinExistence type="predicted"/>
<sequence>MHKKYINSLEASTKCFLLEKKDKMFDLEKSLYIRFNKKMIMQNIAKEFIDAKAEFLKSNGFEKSVEKLYDIVYVLKDLKEPTFEEEYILAEICNMLGKNIYASKIIDKYFKIANLIQMSKLKELQSKIESRDIWNTKIYRDLRDSKIKKDPTRLTVEDFIISQNTNGSYDIKISEKIKNIVILNKNMPNEPIWNDDTCFVFSEKKPDLYSLLLLIEYVIWVGQIKEELLNFYNRTDFRNKLPYVSAVWFDGLRVSDFYIDIDRNDNYSTEIILHDYLQNDYAFRLKIENFILKQIEYDPIL</sequence>
<dbReference type="EMBL" id="JBHUDZ010000002">
    <property type="protein sequence ID" value="MFD1601474.1"/>
    <property type="molecule type" value="Genomic_DNA"/>
</dbReference>
<dbReference type="Proteomes" id="UP001597138">
    <property type="component" value="Unassembled WGS sequence"/>
</dbReference>